<organism evidence="1">
    <name type="scientific">viral metagenome</name>
    <dbReference type="NCBI Taxonomy" id="1070528"/>
    <lineage>
        <taxon>unclassified sequences</taxon>
        <taxon>metagenomes</taxon>
        <taxon>organismal metagenomes</taxon>
    </lineage>
</organism>
<sequence>MSRQLQDYNERSNVKMFCVFHKDYYVREDNYYFYFFGVNEIYPKRRDTNVILEYELEKYNPFLQKRGYMETSAYLHVYWNKLYTDKELVGFSQYDMKHNEKYEKRDTDTIYILSAKEPIVKEQKWSKLMYSNKRNLDFVIKSYNSHFKTNYSMKELEDMPLSLWQTNIYPIRIFEKLCSWLEIFVEEIYPWSCQLPYETNFGSVGGYTERALAIFNAFEIYEGMNYIHDKGIKHYNLNISPMTHNIRKEQYNKTSWLNRFTPNIHTKYIRNVTGDYPNVSFCMFKAQCVLHGIMYTCERIYKNKKNGLYFMRDDWEIPKEYGFTIEAEDPRIFILNDEVYVIFISISPYQHQNRCIGITKFEEWRPVFLQVENMKRNVIEKNWAPFVKENKLYFVYNYDPLVILHYDFNPQGLCRVVFKQNNIQLPINTANTYLRGGSNLIYYKDGYYIGGCHSRILKKCYEHYSHIILLNTNEWRLEYVSRPVMYFYESSKEELNSWWLSPGTRKPLDVYNNILLDKSPNIIQDPISLYENEGKYYITINVRDCVSLLYEITFANLFDFTKKDKPMGYYDTFVKDMIL</sequence>
<evidence type="ECO:0000313" key="1">
    <source>
        <dbReference type="EMBL" id="QHT77913.1"/>
    </source>
</evidence>
<accession>A0A6C0HD35</accession>
<dbReference type="EMBL" id="MN739923">
    <property type="protein sequence ID" value="QHT77913.1"/>
    <property type="molecule type" value="Genomic_DNA"/>
</dbReference>
<name>A0A6C0HD35_9ZZZZ</name>
<proteinExistence type="predicted"/>
<reference evidence="1" key="1">
    <citation type="journal article" date="2020" name="Nature">
        <title>Giant virus diversity and host interactions through global metagenomics.</title>
        <authorList>
            <person name="Schulz F."/>
            <person name="Roux S."/>
            <person name="Paez-Espino D."/>
            <person name="Jungbluth S."/>
            <person name="Walsh D.A."/>
            <person name="Denef V.J."/>
            <person name="McMahon K.D."/>
            <person name="Konstantinidis K.T."/>
            <person name="Eloe-Fadrosh E.A."/>
            <person name="Kyrpides N.C."/>
            <person name="Woyke T."/>
        </authorList>
    </citation>
    <scope>NUCLEOTIDE SEQUENCE</scope>
    <source>
        <strain evidence="1">GVMAG-M-3300023179-90</strain>
    </source>
</reference>
<protein>
    <submittedName>
        <fullName evidence="1">Uncharacterized protein</fullName>
    </submittedName>
</protein>
<dbReference type="AlphaFoldDB" id="A0A6C0HD35"/>